<reference evidence="3" key="1">
    <citation type="journal article" date="2019" name="Int. J. Syst. Evol. Microbiol.">
        <title>The Global Catalogue of Microorganisms (GCM) 10K type strain sequencing project: providing services to taxonomists for standard genome sequencing and annotation.</title>
        <authorList>
            <consortium name="The Broad Institute Genomics Platform"/>
            <consortium name="The Broad Institute Genome Sequencing Center for Infectious Disease"/>
            <person name="Wu L."/>
            <person name="Ma J."/>
        </authorList>
    </citation>
    <scope>NUCLEOTIDE SEQUENCE [LARGE SCALE GENOMIC DNA]</scope>
    <source>
        <strain evidence="3">KCTC 52094</strain>
    </source>
</reference>
<proteinExistence type="predicted"/>
<keyword evidence="3" id="KW-1185">Reference proteome</keyword>
<organism evidence="2 3">
    <name type="scientific">Teichococcus globiformis</name>
    <dbReference type="NCBI Taxonomy" id="2307229"/>
    <lineage>
        <taxon>Bacteria</taxon>
        <taxon>Pseudomonadati</taxon>
        <taxon>Pseudomonadota</taxon>
        <taxon>Alphaproteobacteria</taxon>
        <taxon>Acetobacterales</taxon>
        <taxon>Roseomonadaceae</taxon>
        <taxon>Roseomonas</taxon>
    </lineage>
</organism>
<sequence length="136" mass="14745">MSETVQQRYFVRVEDVPGYSPANHTGTVNRRLIAPETVGATSMEVLLGTIEPGQGAMPHAHPGMEQACYILSGRARAEVGGQSRDLGPGEMCFFPKGQEHIFTVLGDEPVQVLVIYSPPYGEDPSKVVRRAVEGHP</sequence>
<protein>
    <submittedName>
        <fullName evidence="2">Cupin domain-containing protein</fullName>
    </submittedName>
</protein>
<dbReference type="PANTHER" id="PTHR43346">
    <property type="entry name" value="LIGAND BINDING DOMAIN PROTEIN, PUTATIVE (AFU_ORTHOLOGUE AFUA_6G14370)-RELATED"/>
    <property type="match status" value="1"/>
</dbReference>
<dbReference type="InterPro" id="IPR052538">
    <property type="entry name" value="Flavonoid_dioxygenase-like"/>
</dbReference>
<gene>
    <name evidence="2" type="ORF">ACFOD4_10980</name>
</gene>
<dbReference type="InterPro" id="IPR011051">
    <property type="entry name" value="RmlC_Cupin_sf"/>
</dbReference>
<dbReference type="RefSeq" id="WP_379596395.1">
    <property type="nucleotide sequence ID" value="NZ_JBHRTN010000010.1"/>
</dbReference>
<evidence type="ECO:0000313" key="3">
    <source>
        <dbReference type="Proteomes" id="UP001595593"/>
    </source>
</evidence>
<name>A0ABV7G217_9PROT</name>
<dbReference type="InterPro" id="IPR014710">
    <property type="entry name" value="RmlC-like_jellyroll"/>
</dbReference>
<comment type="caution">
    <text evidence="2">The sequence shown here is derived from an EMBL/GenBank/DDBJ whole genome shotgun (WGS) entry which is preliminary data.</text>
</comment>
<dbReference type="Proteomes" id="UP001595593">
    <property type="component" value="Unassembled WGS sequence"/>
</dbReference>
<dbReference type="EMBL" id="JBHRTN010000010">
    <property type="protein sequence ID" value="MFC3125588.1"/>
    <property type="molecule type" value="Genomic_DNA"/>
</dbReference>
<dbReference type="Gene3D" id="2.60.120.10">
    <property type="entry name" value="Jelly Rolls"/>
    <property type="match status" value="1"/>
</dbReference>
<feature type="domain" description="Cupin type-2" evidence="1">
    <location>
        <begin position="48"/>
        <end position="116"/>
    </location>
</feature>
<dbReference type="PANTHER" id="PTHR43346:SF1">
    <property type="entry name" value="QUERCETIN 2,3-DIOXYGENASE-RELATED"/>
    <property type="match status" value="1"/>
</dbReference>
<dbReference type="InterPro" id="IPR013096">
    <property type="entry name" value="Cupin_2"/>
</dbReference>
<evidence type="ECO:0000313" key="2">
    <source>
        <dbReference type="EMBL" id="MFC3125588.1"/>
    </source>
</evidence>
<evidence type="ECO:0000259" key="1">
    <source>
        <dbReference type="Pfam" id="PF07883"/>
    </source>
</evidence>
<dbReference type="SUPFAM" id="SSF51182">
    <property type="entry name" value="RmlC-like cupins"/>
    <property type="match status" value="1"/>
</dbReference>
<accession>A0ABV7G217</accession>
<dbReference type="Pfam" id="PF07883">
    <property type="entry name" value="Cupin_2"/>
    <property type="match status" value="1"/>
</dbReference>